<sequence length="408" mass="44962">MQEETVRPSAPPSTEPARPKSGRLATTRAPAHDVFANPDYVGWYRELSALLSAGEKGRLLFDSTILEPTAQLYSRARQAFDAGQPSPFRSTFGWGSPLLIGAIAKRYGVDERSILTTTGCTGAIWHVYTAFLKPGAHVIIERPYFELLPRFANSRGASVSFLPRLEPDFRVDPERLEALIQSNTELIVLTNAHNPSGAYLDDAALRDIARVANKHGVAVLVDEVYGDFVPNNVRSGPAARIDPCFISVSSLTKVYGLHGLKCGWVIASDSVLQRLRPVYAEFETGSSKITHGIAALILEDIAEFGAHWRSVLARNRPLLVETVRQLQEEGLIAGAVPEYGCMYFPRLVKVRDTRRFASWMWERSRLGLAPGDFFGAPGHIRLGFGQSHQELAAGLALLADGLRHYREV</sequence>
<dbReference type="InterPro" id="IPR004839">
    <property type="entry name" value="Aminotransferase_I/II_large"/>
</dbReference>
<comment type="caution">
    <text evidence="3">The sequence shown here is derived from an EMBL/GenBank/DDBJ whole genome shotgun (WGS) entry which is preliminary data.</text>
</comment>
<evidence type="ECO:0000313" key="4">
    <source>
        <dbReference type="Proteomes" id="UP000661077"/>
    </source>
</evidence>
<evidence type="ECO:0000256" key="1">
    <source>
        <dbReference type="SAM" id="MobiDB-lite"/>
    </source>
</evidence>
<name>A0ABS1X4J6_9GAMM</name>
<dbReference type="Proteomes" id="UP000661077">
    <property type="component" value="Unassembled WGS sequence"/>
</dbReference>
<keyword evidence="3" id="KW-0808">Transferase</keyword>
<dbReference type="SUPFAM" id="SSF53383">
    <property type="entry name" value="PLP-dependent transferases"/>
    <property type="match status" value="1"/>
</dbReference>
<protein>
    <submittedName>
        <fullName evidence="3">Pyridoxal phosphate-dependent aminotransferase</fullName>
    </submittedName>
</protein>
<dbReference type="Pfam" id="PF00155">
    <property type="entry name" value="Aminotran_1_2"/>
    <property type="match status" value="1"/>
</dbReference>
<accession>A0ABS1X4J6</accession>
<dbReference type="InterPro" id="IPR015424">
    <property type="entry name" value="PyrdxlP-dep_Trfase"/>
</dbReference>
<gene>
    <name evidence="3" type="ORF">JM946_25690</name>
</gene>
<feature type="region of interest" description="Disordered" evidence="1">
    <location>
        <begin position="1"/>
        <end position="28"/>
    </location>
</feature>
<organism evidence="3 4">
    <name type="scientific">Steroidobacter gossypii</name>
    <dbReference type="NCBI Taxonomy" id="2805490"/>
    <lineage>
        <taxon>Bacteria</taxon>
        <taxon>Pseudomonadati</taxon>
        <taxon>Pseudomonadota</taxon>
        <taxon>Gammaproteobacteria</taxon>
        <taxon>Steroidobacterales</taxon>
        <taxon>Steroidobacteraceae</taxon>
        <taxon>Steroidobacter</taxon>
    </lineage>
</organism>
<dbReference type="EMBL" id="JAEVLS010000006">
    <property type="protein sequence ID" value="MBM0108139.1"/>
    <property type="molecule type" value="Genomic_DNA"/>
</dbReference>
<dbReference type="PANTHER" id="PTHR43510">
    <property type="entry name" value="AMINOTRANSFERASE FUNCTION, HYPOTHETICAL (EUROFUNG)"/>
    <property type="match status" value="1"/>
</dbReference>
<dbReference type="GO" id="GO:0008483">
    <property type="term" value="F:transaminase activity"/>
    <property type="evidence" value="ECO:0007669"/>
    <property type="project" value="UniProtKB-KW"/>
</dbReference>
<dbReference type="CDD" id="cd00609">
    <property type="entry name" value="AAT_like"/>
    <property type="match status" value="1"/>
</dbReference>
<evidence type="ECO:0000313" key="3">
    <source>
        <dbReference type="EMBL" id="MBM0108139.1"/>
    </source>
</evidence>
<evidence type="ECO:0000259" key="2">
    <source>
        <dbReference type="Pfam" id="PF00155"/>
    </source>
</evidence>
<dbReference type="Gene3D" id="3.90.1150.10">
    <property type="entry name" value="Aspartate Aminotransferase, domain 1"/>
    <property type="match status" value="1"/>
</dbReference>
<keyword evidence="4" id="KW-1185">Reference proteome</keyword>
<proteinExistence type="predicted"/>
<feature type="domain" description="Aminotransferase class I/classII large" evidence="2">
    <location>
        <begin position="79"/>
        <end position="392"/>
    </location>
</feature>
<dbReference type="Gene3D" id="3.40.640.10">
    <property type="entry name" value="Type I PLP-dependent aspartate aminotransferase-like (Major domain)"/>
    <property type="match status" value="1"/>
</dbReference>
<dbReference type="RefSeq" id="WP_203170246.1">
    <property type="nucleotide sequence ID" value="NZ_JAEVLS010000006.1"/>
</dbReference>
<dbReference type="PANTHER" id="PTHR43510:SF1">
    <property type="entry name" value="AMINOTRANSFERASE FUNCTION, HYPOTHETICAL (EUROFUNG)"/>
    <property type="match status" value="1"/>
</dbReference>
<keyword evidence="3" id="KW-0032">Aminotransferase</keyword>
<dbReference type="InterPro" id="IPR015422">
    <property type="entry name" value="PyrdxlP-dep_Trfase_small"/>
</dbReference>
<dbReference type="InterPro" id="IPR015421">
    <property type="entry name" value="PyrdxlP-dep_Trfase_major"/>
</dbReference>
<reference evidence="3 4" key="1">
    <citation type="journal article" date="2021" name="Int. J. Syst. Evol. Microbiol.">
        <title>Steroidobacter gossypii sp. nov., isolated from soil of cotton cropping field.</title>
        <authorList>
            <person name="Huang R."/>
            <person name="Yang S."/>
            <person name="Zhen C."/>
            <person name="Liu W."/>
        </authorList>
    </citation>
    <scope>NUCLEOTIDE SEQUENCE [LARGE SCALE GENOMIC DNA]</scope>
    <source>
        <strain evidence="3 4">S1-65</strain>
    </source>
</reference>